<proteinExistence type="predicted"/>
<keyword evidence="5" id="KW-0812">Transmembrane</keyword>
<comment type="subcellular location">
    <subcellularLocation>
        <location evidence="1">Cell outer membrane</location>
        <topology evidence="1">Multi-pass membrane protein</topology>
    </subcellularLocation>
</comment>
<dbReference type="GO" id="GO:0009279">
    <property type="term" value="C:cell outer membrane"/>
    <property type="evidence" value="ECO:0007669"/>
    <property type="project" value="UniProtKB-SubCell"/>
</dbReference>
<evidence type="ECO:0000256" key="5">
    <source>
        <dbReference type="ARBA" id="ARBA00022692"/>
    </source>
</evidence>
<keyword evidence="6 11" id="KW-0732">Signal</keyword>
<dbReference type="InterPro" id="IPR023614">
    <property type="entry name" value="Porin_dom_sf"/>
</dbReference>
<dbReference type="InterPro" id="IPR002299">
    <property type="entry name" value="Porin_Neis"/>
</dbReference>
<evidence type="ECO:0000256" key="2">
    <source>
        <dbReference type="ARBA" id="ARBA00011233"/>
    </source>
</evidence>
<evidence type="ECO:0000256" key="10">
    <source>
        <dbReference type="ARBA" id="ARBA00023237"/>
    </source>
</evidence>
<dbReference type="Gene3D" id="2.40.160.10">
    <property type="entry name" value="Porin"/>
    <property type="match status" value="1"/>
</dbReference>
<dbReference type="InterPro" id="IPR001702">
    <property type="entry name" value="Porin_Gram-ve"/>
</dbReference>
<dbReference type="SUPFAM" id="SSF56935">
    <property type="entry name" value="Porins"/>
    <property type="match status" value="1"/>
</dbReference>
<dbReference type="InterPro" id="IPR050298">
    <property type="entry name" value="Gram-neg_bact_OMP"/>
</dbReference>
<dbReference type="AlphaFoldDB" id="A0A318HYX0"/>
<dbReference type="InterPro" id="IPR033900">
    <property type="entry name" value="Gram_neg_porin_domain"/>
</dbReference>
<evidence type="ECO:0000256" key="11">
    <source>
        <dbReference type="SAM" id="SignalP"/>
    </source>
</evidence>
<keyword evidence="4" id="KW-1134">Transmembrane beta strand</keyword>
<dbReference type="PRINTS" id="PR00182">
    <property type="entry name" value="ECOLNEIPORIN"/>
</dbReference>
<dbReference type="Pfam" id="PF13609">
    <property type="entry name" value="Porin_4"/>
    <property type="match status" value="1"/>
</dbReference>
<dbReference type="GO" id="GO:0034220">
    <property type="term" value="P:monoatomic ion transmembrane transport"/>
    <property type="evidence" value="ECO:0007669"/>
    <property type="project" value="InterPro"/>
</dbReference>
<keyword evidence="10" id="KW-0998">Cell outer membrane</keyword>
<keyword evidence="7" id="KW-0406">Ion transport</keyword>
<feature type="chain" id="PRO_5016311213" evidence="11">
    <location>
        <begin position="21"/>
        <end position="364"/>
    </location>
</feature>
<gene>
    <name evidence="13" type="ORF">NA66_103331</name>
</gene>
<evidence type="ECO:0000256" key="4">
    <source>
        <dbReference type="ARBA" id="ARBA00022452"/>
    </source>
</evidence>
<comment type="subunit">
    <text evidence="2">Homotrimer.</text>
</comment>
<comment type="caution">
    <text evidence="13">The sequence shown here is derived from an EMBL/GenBank/DDBJ whole genome shotgun (WGS) entry which is preliminary data.</text>
</comment>
<organism evidence="13 14">
    <name type="scientific">Burkholderia pyrrocinia</name>
    <name type="common">Pseudomonas pyrrocinia</name>
    <dbReference type="NCBI Taxonomy" id="60550"/>
    <lineage>
        <taxon>Bacteria</taxon>
        <taxon>Pseudomonadati</taxon>
        <taxon>Pseudomonadota</taxon>
        <taxon>Betaproteobacteria</taxon>
        <taxon>Burkholderiales</taxon>
        <taxon>Burkholderiaceae</taxon>
        <taxon>Burkholderia</taxon>
        <taxon>Burkholderia cepacia complex</taxon>
    </lineage>
</organism>
<evidence type="ECO:0000313" key="14">
    <source>
        <dbReference type="Proteomes" id="UP000247755"/>
    </source>
</evidence>
<sequence>MKRLVLASAALSLLSSVSYAQSSVTLYGLIDEGFDFTSNVGGRRAYQMESGVLQGSRWGLAGTEDLGRGMQAIFRLENGFDLNNGALGQGGRMFGRQAYVGLSSTTAGTLTMGRQYDSVVDYVGPLTANGSWGGEFFSHPFDNDNTNNSFRINNSIKYASPSYGGLNFGGLYGFSNDPGGTKTNRAWSAGGSYSNGPLVIGAAYLNVNRQARTTFGAVTDGDPFATAGWQRVAAAGANFALGQLTLGGVFSYTNVHNLAGFSSMIFQNYEVSAKFAMTPAFSLGAMYDYTHVREGLQTGGVAKGHWHEGGVMADYALSKRTDVYAQAFYQRATGAAGPAWIVGTTGAASGDHQIAGRVGMRHKF</sequence>
<feature type="signal peptide" evidence="11">
    <location>
        <begin position="1"/>
        <end position="20"/>
    </location>
</feature>
<evidence type="ECO:0000256" key="3">
    <source>
        <dbReference type="ARBA" id="ARBA00022448"/>
    </source>
</evidence>
<feature type="domain" description="Porin" evidence="12">
    <location>
        <begin position="7"/>
        <end position="332"/>
    </location>
</feature>
<evidence type="ECO:0000256" key="7">
    <source>
        <dbReference type="ARBA" id="ARBA00023065"/>
    </source>
</evidence>
<keyword evidence="9" id="KW-0472">Membrane</keyword>
<evidence type="ECO:0000256" key="8">
    <source>
        <dbReference type="ARBA" id="ARBA00023114"/>
    </source>
</evidence>
<dbReference type="EMBL" id="QJJY01000033">
    <property type="protein sequence ID" value="PXX23815.1"/>
    <property type="molecule type" value="Genomic_DNA"/>
</dbReference>
<dbReference type="GO" id="GO:0046930">
    <property type="term" value="C:pore complex"/>
    <property type="evidence" value="ECO:0007669"/>
    <property type="project" value="UniProtKB-KW"/>
</dbReference>
<protein>
    <submittedName>
        <fullName evidence="13">Putative porin</fullName>
    </submittedName>
</protein>
<evidence type="ECO:0000259" key="12">
    <source>
        <dbReference type="Pfam" id="PF13609"/>
    </source>
</evidence>
<evidence type="ECO:0000256" key="9">
    <source>
        <dbReference type="ARBA" id="ARBA00023136"/>
    </source>
</evidence>
<dbReference type="PRINTS" id="PR00184">
    <property type="entry name" value="NEISSPPORIN"/>
</dbReference>
<keyword evidence="8" id="KW-0626">Porin</keyword>
<dbReference type="CDD" id="cd00342">
    <property type="entry name" value="gram_neg_porins"/>
    <property type="match status" value="1"/>
</dbReference>
<dbReference type="Proteomes" id="UP000247755">
    <property type="component" value="Unassembled WGS sequence"/>
</dbReference>
<dbReference type="GO" id="GO:0015288">
    <property type="term" value="F:porin activity"/>
    <property type="evidence" value="ECO:0007669"/>
    <property type="project" value="UniProtKB-KW"/>
</dbReference>
<dbReference type="PANTHER" id="PTHR34501:SF9">
    <property type="entry name" value="MAJOR OUTER MEMBRANE PROTEIN P.IA"/>
    <property type="match status" value="1"/>
</dbReference>
<accession>A0A318HYX0</accession>
<reference evidence="13 14" key="1">
    <citation type="submission" date="2018-05" db="EMBL/GenBank/DDBJ databases">
        <title>Comparative genomics of bacterial root endophytes of switchgrass collected from native prairies over two seasons.</title>
        <authorList>
            <person name="Tang Y."/>
        </authorList>
    </citation>
    <scope>NUCLEOTIDE SEQUENCE [LARGE SCALE GENOMIC DNA]</scope>
    <source>
        <strain evidence="13 14">NFIX32</strain>
    </source>
</reference>
<dbReference type="RefSeq" id="WP_072444788.1">
    <property type="nucleotide sequence ID" value="NZ_QJJY01000033.1"/>
</dbReference>
<name>A0A318HYX0_BURPY</name>
<evidence type="ECO:0000256" key="6">
    <source>
        <dbReference type="ARBA" id="ARBA00022729"/>
    </source>
</evidence>
<evidence type="ECO:0000313" key="13">
    <source>
        <dbReference type="EMBL" id="PXX23815.1"/>
    </source>
</evidence>
<evidence type="ECO:0000256" key="1">
    <source>
        <dbReference type="ARBA" id="ARBA00004571"/>
    </source>
</evidence>
<keyword evidence="3" id="KW-0813">Transport</keyword>
<dbReference type="PANTHER" id="PTHR34501">
    <property type="entry name" value="PROTEIN YDDL-RELATED"/>
    <property type="match status" value="1"/>
</dbReference>